<evidence type="ECO:0008006" key="4">
    <source>
        <dbReference type="Google" id="ProtNLM"/>
    </source>
</evidence>
<accession>A0A9E5MQ68</accession>
<name>A0A9E5MQ68_9GAMM</name>
<reference evidence="2" key="1">
    <citation type="submission" date="2020-03" db="EMBL/GenBank/DDBJ databases">
        <authorList>
            <person name="Guo F."/>
        </authorList>
    </citation>
    <scope>NUCLEOTIDE SEQUENCE</scope>
    <source>
        <strain evidence="2">JCM 30134</strain>
    </source>
</reference>
<sequence length="439" mass="49445">MRTFFSCARFRSSFFILCTFVATLSCAATPRPADPLAPIARQFVLLGLAVANKAHDQYLYFGPQAWRSEAQADTRSAVELQTALEQLQQNLNAVPPASTPRLAQRRQLLLARIEASVTRAKMLQGQFPASFDEETRLLFGADVPARSEAHFQALIAELEQLIPGEGALPERMAHFRDQFVIPVERLESVMTRAMQECKQRTQQFMPLPAGESVTLNLTEDKPWVGFTEYHGDGTSTVHINRSVPVHIERALELGCHEAYPGHHTHAAVMTDALVRREQWQEFTFIPLYGPQAIIAEGIASYAPFLVFSEAQRQAFEKDTLLPLAGLDASQFELYSRYLAIKHELIYSWNEAARRHLYGGMSKSETIQWLVDFGLETEATATQRVAFIGALRSYVISYNYGMALVKQYVEREGGDDIHQRWAAFNHLMTTPLVPAELQQP</sequence>
<feature type="signal peptide" evidence="1">
    <location>
        <begin position="1"/>
        <end position="27"/>
    </location>
</feature>
<dbReference type="Proteomes" id="UP000787472">
    <property type="component" value="Unassembled WGS sequence"/>
</dbReference>
<evidence type="ECO:0000256" key="1">
    <source>
        <dbReference type="SAM" id="SignalP"/>
    </source>
</evidence>
<keyword evidence="1" id="KW-0732">Signal</keyword>
<keyword evidence="3" id="KW-1185">Reference proteome</keyword>
<proteinExistence type="predicted"/>
<gene>
    <name evidence="2" type="ORF">G8770_22225</name>
</gene>
<dbReference type="AlphaFoldDB" id="A0A9E5MQ68"/>
<dbReference type="RefSeq" id="WP_167192129.1">
    <property type="nucleotide sequence ID" value="NZ_JAAONZ010000027.1"/>
</dbReference>
<organism evidence="2 3">
    <name type="scientific">Pseudomaricurvus hydrocarbonicus</name>
    <dbReference type="NCBI Taxonomy" id="1470433"/>
    <lineage>
        <taxon>Bacteria</taxon>
        <taxon>Pseudomonadati</taxon>
        <taxon>Pseudomonadota</taxon>
        <taxon>Gammaproteobacteria</taxon>
        <taxon>Cellvibrionales</taxon>
        <taxon>Cellvibrionaceae</taxon>
        <taxon>Pseudomaricurvus</taxon>
    </lineage>
</organism>
<comment type="caution">
    <text evidence="2">The sequence shown here is derived from an EMBL/GenBank/DDBJ whole genome shotgun (WGS) entry which is preliminary data.</text>
</comment>
<protein>
    <recommendedName>
        <fullName evidence="4">DUF885 domain-containing protein</fullName>
    </recommendedName>
</protein>
<evidence type="ECO:0000313" key="2">
    <source>
        <dbReference type="EMBL" id="NHO68277.1"/>
    </source>
</evidence>
<dbReference type="PROSITE" id="PS51257">
    <property type="entry name" value="PROKAR_LIPOPROTEIN"/>
    <property type="match status" value="1"/>
</dbReference>
<feature type="chain" id="PRO_5038374380" description="DUF885 domain-containing protein" evidence="1">
    <location>
        <begin position="28"/>
        <end position="439"/>
    </location>
</feature>
<dbReference type="EMBL" id="JAAONZ010000027">
    <property type="protein sequence ID" value="NHO68277.1"/>
    <property type="molecule type" value="Genomic_DNA"/>
</dbReference>
<evidence type="ECO:0000313" key="3">
    <source>
        <dbReference type="Proteomes" id="UP000787472"/>
    </source>
</evidence>